<dbReference type="Proteomes" id="UP001597314">
    <property type="component" value="Unassembled WGS sequence"/>
</dbReference>
<dbReference type="RefSeq" id="WP_378477270.1">
    <property type="nucleotide sequence ID" value="NZ_JBHUIW010000006.1"/>
</dbReference>
<dbReference type="PROSITE" id="PS00855">
    <property type="entry name" value="SPASE_II"/>
    <property type="match status" value="1"/>
</dbReference>
<reference evidence="13" key="1">
    <citation type="journal article" date="2019" name="Int. J. Syst. Evol. Microbiol.">
        <title>The Global Catalogue of Microorganisms (GCM) 10K type strain sequencing project: providing services to taxonomists for standard genome sequencing and annotation.</title>
        <authorList>
            <consortium name="The Broad Institute Genomics Platform"/>
            <consortium name="The Broad Institute Genome Sequencing Center for Infectious Disease"/>
            <person name="Wu L."/>
            <person name="Ma J."/>
        </authorList>
    </citation>
    <scope>NUCLEOTIDE SEQUENCE [LARGE SCALE GENOMIC DNA]</scope>
    <source>
        <strain evidence="13">CGMCC 1.6774</strain>
    </source>
</reference>
<dbReference type="InterPro" id="IPR001872">
    <property type="entry name" value="Peptidase_A8"/>
</dbReference>
<organism evidence="12 13">
    <name type="scientific">Rhodoplanes azumiensis</name>
    <dbReference type="NCBI Taxonomy" id="1897628"/>
    <lineage>
        <taxon>Bacteria</taxon>
        <taxon>Pseudomonadati</taxon>
        <taxon>Pseudomonadota</taxon>
        <taxon>Alphaproteobacteria</taxon>
        <taxon>Hyphomicrobiales</taxon>
        <taxon>Nitrobacteraceae</taxon>
        <taxon>Rhodoplanes</taxon>
    </lineage>
</organism>
<keyword evidence="6 9" id="KW-0378">Hydrolase</keyword>
<comment type="similarity">
    <text evidence="1 9 11">Belongs to the peptidase A8 family.</text>
</comment>
<proteinExistence type="inferred from homology"/>
<evidence type="ECO:0000256" key="4">
    <source>
        <dbReference type="ARBA" id="ARBA00022692"/>
    </source>
</evidence>
<keyword evidence="7 9" id="KW-1133">Transmembrane helix</keyword>
<evidence type="ECO:0000313" key="12">
    <source>
        <dbReference type="EMBL" id="MFD2182090.1"/>
    </source>
</evidence>
<evidence type="ECO:0000256" key="10">
    <source>
        <dbReference type="RuleBase" id="RU000594"/>
    </source>
</evidence>
<dbReference type="PANTHER" id="PTHR33695">
    <property type="entry name" value="LIPOPROTEIN SIGNAL PEPTIDASE"/>
    <property type="match status" value="1"/>
</dbReference>
<keyword evidence="5 9" id="KW-0064">Aspartyl protease</keyword>
<evidence type="ECO:0000256" key="7">
    <source>
        <dbReference type="ARBA" id="ARBA00022989"/>
    </source>
</evidence>
<dbReference type="EMBL" id="JBHUIW010000006">
    <property type="protein sequence ID" value="MFD2182090.1"/>
    <property type="molecule type" value="Genomic_DNA"/>
</dbReference>
<dbReference type="EC" id="3.4.23.36" evidence="9"/>
<dbReference type="PRINTS" id="PR00781">
    <property type="entry name" value="LIPOSIGPTASE"/>
</dbReference>
<evidence type="ECO:0000313" key="13">
    <source>
        <dbReference type="Proteomes" id="UP001597314"/>
    </source>
</evidence>
<dbReference type="GO" id="GO:0004190">
    <property type="term" value="F:aspartic-type endopeptidase activity"/>
    <property type="evidence" value="ECO:0007669"/>
    <property type="project" value="UniProtKB-EC"/>
</dbReference>
<keyword evidence="2 9" id="KW-1003">Cell membrane</keyword>
<dbReference type="Pfam" id="PF01252">
    <property type="entry name" value="Peptidase_A8"/>
    <property type="match status" value="1"/>
</dbReference>
<dbReference type="NCBIfam" id="TIGR00077">
    <property type="entry name" value="lspA"/>
    <property type="match status" value="1"/>
</dbReference>
<feature type="transmembrane region" description="Helical" evidence="9">
    <location>
        <begin position="105"/>
        <end position="134"/>
    </location>
</feature>
<comment type="pathway">
    <text evidence="9">Protein modification; lipoprotein biosynthesis (signal peptide cleavage).</text>
</comment>
<keyword evidence="3 9" id="KW-0645">Protease</keyword>
<dbReference type="PANTHER" id="PTHR33695:SF1">
    <property type="entry name" value="LIPOPROTEIN SIGNAL PEPTIDASE"/>
    <property type="match status" value="1"/>
</dbReference>
<keyword evidence="13" id="KW-1185">Reference proteome</keyword>
<evidence type="ECO:0000256" key="11">
    <source>
        <dbReference type="RuleBase" id="RU004181"/>
    </source>
</evidence>
<feature type="active site" evidence="9">
    <location>
        <position position="149"/>
    </location>
</feature>
<evidence type="ECO:0000256" key="9">
    <source>
        <dbReference type="HAMAP-Rule" id="MF_00161"/>
    </source>
</evidence>
<evidence type="ECO:0000256" key="8">
    <source>
        <dbReference type="ARBA" id="ARBA00023136"/>
    </source>
</evidence>
<feature type="transmembrane region" description="Helical" evidence="9">
    <location>
        <begin position="73"/>
        <end position="93"/>
    </location>
</feature>
<comment type="caution">
    <text evidence="9">Lacks conserved residue(s) required for the propagation of feature annotation.</text>
</comment>
<keyword evidence="4 9" id="KW-0812">Transmembrane</keyword>
<evidence type="ECO:0000256" key="3">
    <source>
        <dbReference type="ARBA" id="ARBA00022670"/>
    </source>
</evidence>
<comment type="caution">
    <text evidence="12">The sequence shown here is derived from an EMBL/GenBank/DDBJ whole genome shotgun (WGS) entry which is preliminary data.</text>
</comment>
<evidence type="ECO:0000256" key="2">
    <source>
        <dbReference type="ARBA" id="ARBA00022475"/>
    </source>
</evidence>
<evidence type="ECO:0000256" key="5">
    <source>
        <dbReference type="ARBA" id="ARBA00022750"/>
    </source>
</evidence>
<evidence type="ECO:0000256" key="1">
    <source>
        <dbReference type="ARBA" id="ARBA00006139"/>
    </source>
</evidence>
<dbReference type="HAMAP" id="MF_00161">
    <property type="entry name" value="LspA"/>
    <property type="match status" value="1"/>
</dbReference>
<accession>A0ABW5AIR9</accession>
<protein>
    <recommendedName>
        <fullName evidence="9">Lipoprotein signal peptidase</fullName>
        <ecNumber evidence="9">3.4.23.36</ecNumber>
    </recommendedName>
    <alternativeName>
        <fullName evidence="9">Prolipoprotein signal peptidase</fullName>
    </alternativeName>
    <alternativeName>
        <fullName evidence="9">Signal peptidase II</fullName>
        <shortName evidence="9">SPase II</shortName>
    </alternativeName>
</protein>
<comment type="catalytic activity">
    <reaction evidence="9 10">
        <text>Release of signal peptides from bacterial membrane prolipoproteins. Hydrolyzes -Xaa-Yaa-Zaa-|-(S,diacylglyceryl)Cys-, in which Xaa is hydrophobic (preferably Leu), and Yaa (Ala or Ser) and Zaa (Gly or Ala) have small, neutral side chains.</text>
        <dbReference type="EC" id="3.4.23.36"/>
    </reaction>
</comment>
<sequence length="173" mass="18418">MASKILLSFGRFTGLGLLAAALVVGLDQASKLWLLYGFALPDKAPLHVLPGLDLVVVWNTGISYGLFPQTGPFGQWALLGLKVIAVLLLGIWLTRVDRRAGALALGLIIGGAIGNAIDRATFGAVFDFVLLYVATATWRFNWYVFNIADVAIVAGVVLLLWETLVAPDAAKAP</sequence>
<feature type="transmembrane region" description="Helical" evidence="9">
    <location>
        <begin position="140"/>
        <end position="161"/>
    </location>
</feature>
<gene>
    <name evidence="9 12" type="primary">lspA</name>
    <name evidence="12" type="ORF">ACFSOX_07990</name>
</gene>
<keyword evidence="8 9" id="KW-0472">Membrane</keyword>
<comment type="function">
    <text evidence="9 10">This protein specifically catalyzes the removal of signal peptides from prolipoproteins.</text>
</comment>
<name>A0ABW5AIR9_9BRAD</name>
<feature type="active site" evidence="9">
    <location>
        <position position="127"/>
    </location>
</feature>
<evidence type="ECO:0000256" key="6">
    <source>
        <dbReference type="ARBA" id="ARBA00022801"/>
    </source>
</evidence>
<comment type="subcellular location">
    <subcellularLocation>
        <location evidence="9">Cell membrane</location>
        <topology evidence="9">Multi-pass membrane protein</topology>
    </subcellularLocation>
</comment>